<dbReference type="AlphaFoldDB" id="K2QLK6"/>
<dbReference type="VEuPathDB" id="FungiDB:MPH_12210"/>
<dbReference type="Proteomes" id="UP000007129">
    <property type="component" value="Unassembled WGS sequence"/>
</dbReference>
<gene>
    <name evidence="2" type="ORF">MPH_12210</name>
</gene>
<evidence type="ECO:0000313" key="3">
    <source>
        <dbReference type="Proteomes" id="UP000007129"/>
    </source>
</evidence>
<reference evidence="2 3" key="1">
    <citation type="journal article" date="2012" name="BMC Genomics">
        <title>Tools to kill: Genome of one of the most destructive plant pathogenic fungi Macrophomina phaseolina.</title>
        <authorList>
            <person name="Islam M.S."/>
            <person name="Haque M.S."/>
            <person name="Islam M.M."/>
            <person name="Emdad E.M."/>
            <person name="Halim A."/>
            <person name="Hossen Q.M.M."/>
            <person name="Hossain M.Z."/>
            <person name="Ahmed B."/>
            <person name="Rahim S."/>
            <person name="Rahman M.S."/>
            <person name="Alam M.M."/>
            <person name="Hou S."/>
            <person name="Wan X."/>
            <person name="Saito J.A."/>
            <person name="Alam M."/>
        </authorList>
    </citation>
    <scope>NUCLEOTIDE SEQUENCE [LARGE SCALE GENOMIC DNA]</scope>
    <source>
        <strain evidence="2 3">MS6</strain>
    </source>
</reference>
<dbReference type="InParanoid" id="K2QLK6"/>
<organism evidence="2 3">
    <name type="scientific">Macrophomina phaseolina (strain MS6)</name>
    <name type="common">Charcoal rot fungus</name>
    <dbReference type="NCBI Taxonomy" id="1126212"/>
    <lineage>
        <taxon>Eukaryota</taxon>
        <taxon>Fungi</taxon>
        <taxon>Dikarya</taxon>
        <taxon>Ascomycota</taxon>
        <taxon>Pezizomycotina</taxon>
        <taxon>Dothideomycetes</taxon>
        <taxon>Dothideomycetes incertae sedis</taxon>
        <taxon>Botryosphaeriales</taxon>
        <taxon>Botryosphaeriaceae</taxon>
        <taxon>Macrophomina</taxon>
    </lineage>
</organism>
<feature type="compositionally biased region" description="Low complexity" evidence="1">
    <location>
        <begin position="57"/>
        <end position="78"/>
    </location>
</feature>
<feature type="region of interest" description="Disordered" evidence="1">
    <location>
        <begin position="49"/>
        <end position="95"/>
    </location>
</feature>
<feature type="region of interest" description="Disordered" evidence="1">
    <location>
        <begin position="107"/>
        <end position="140"/>
    </location>
</feature>
<evidence type="ECO:0000313" key="2">
    <source>
        <dbReference type="EMBL" id="EKG10726.1"/>
    </source>
</evidence>
<sequence length="155" mass="17106">MGRHSRVSKILDPRRREWCSVVRSLMEMQKRGGWGGLRSRDDVGARVQEEIPTDLGPSSCARPTPATAARARPTRSTTLLPHDHDSRPSQPNPAAPLFLFRLAHPTSPRSSGLSRFPSDTATDCVPPRDSPPASQMEPGATQLLKLPARPFHVRF</sequence>
<evidence type="ECO:0000256" key="1">
    <source>
        <dbReference type="SAM" id="MobiDB-lite"/>
    </source>
</evidence>
<feature type="compositionally biased region" description="Polar residues" evidence="1">
    <location>
        <begin position="107"/>
        <end position="121"/>
    </location>
</feature>
<comment type="caution">
    <text evidence="2">The sequence shown here is derived from an EMBL/GenBank/DDBJ whole genome shotgun (WGS) entry which is preliminary data.</text>
</comment>
<accession>K2QLK6</accession>
<name>K2QLK6_MACPH</name>
<dbReference type="EMBL" id="AHHD01000505">
    <property type="protein sequence ID" value="EKG10726.1"/>
    <property type="molecule type" value="Genomic_DNA"/>
</dbReference>
<proteinExistence type="predicted"/>
<protein>
    <submittedName>
        <fullName evidence="2">Uncharacterized protein</fullName>
    </submittedName>
</protein>
<dbReference type="HOGENOM" id="CLU_1695831_0_0_1"/>